<evidence type="ECO:0000256" key="1">
    <source>
        <dbReference type="ARBA" id="ARBA00007409"/>
    </source>
</evidence>
<dbReference type="PANTHER" id="PTHR44051:SF8">
    <property type="entry name" value="GLUTATHIONE S-TRANSFERASE GSTA"/>
    <property type="match status" value="1"/>
</dbReference>
<accession>A0A545UTP2</accession>
<evidence type="ECO:0000259" key="3">
    <source>
        <dbReference type="PROSITE" id="PS50405"/>
    </source>
</evidence>
<gene>
    <name evidence="4" type="ORF">IF1G_08758</name>
</gene>
<dbReference type="SFLD" id="SFLDS00019">
    <property type="entry name" value="Glutathione_Transferase_(cytos"/>
    <property type="match status" value="1"/>
</dbReference>
<reference evidence="4 5" key="1">
    <citation type="journal article" date="2019" name="Appl. Microbiol. Biotechnol.">
        <title>Genome sequence of Isaria javanica and comparative genome analysis insights into family S53 peptidase evolution in fungal entomopathogens.</title>
        <authorList>
            <person name="Lin R."/>
            <person name="Zhang X."/>
            <person name="Xin B."/>
            <person name="Zou M."/>
            <person name="Gao Y."/>
            <person name="Qin F."/>
            <person name="Hu Q."/>
            <person name="Xie B."/>
            <person name="Cheng X."/>
        </authorList>
    </citation>
    <scope>NUCLEOTIDE SEQUENCE [LARGE SCALE GENOMIC DNA]</scope>
    <source>
        <strain evidence="4 5">IJ1G</strain>
    </source>
</reference>
<keyword evidence="5" id="KW-1185">Reference proteome</keyword>
<dbReference type="PROSITE" id="PS50404">
    <property type="entry name" value="GST_NTER"/>
    <property type="match status" value="1"/>
</dbReference>
<dbReference type="EMBL" id="SPUK01000014">
    <property type="protein sequence ID" value="TQV92834.1"/>
    <property type="molecule type" value="Genomic_DNA"/>
</dbReference>
<feature type="domain" description="GST N-terminal" evidence="2">
    <location>
        <begin position="1"/>
        <end position="94"/>
    </location>
</feature>
<dbReference type="InterPro" id="IPR004045">
    <property type="entry name" value="Glutathione_S-Trfase_N"/>
</dbReference>
<sequence length="232" mass="25327">MPLIKFYRADYSSAGITDAVLRELEAATGRPLAERIDVTLRSGTREPDFLAVNPNGFVPALILPKDNDDDEEEETLWESAAITMYLGETYGVDAGLYPAATTSSSSSSSAGGSSRRRAQAAKWIVWSNVNLPMHARQISRVVHGPKDDDAAVQALREKDAEAARAELGKLLRVLDGGLRGKEYLLATGYSLADTHIWAFMSYIKMLGVDLDSMPDLKAWIDRVGAREPLQGL</sequence>
<dbReference type="Pfam" id="PF13409">
    <property type="entry name" value="GST_N_2"/>
    <property type="match status" value="1"/>
</dbReference>
<dbReference type="SFLD" id="SFLDG00358">
    <property type="entry name" value="Main_(cytGST)"/>
    <property type="match status" value="1"/>
</dbReference>
<dbReference type="SUPFAM" id="SSF47616">
    <property type="entry name" value="GST C-terminal domain-like"/>
    <property type="match status" value="1"/>
</dbReference>
<dbReference type="InterPro" id="IPR010987">
    <property type="entry name" value="Glutathione-S-Trfase_C-like"/>
</dbReference>
<dbReference type="Proteomes" id="UP000315783">
    <property type="component" value="Unassembled WGS sequence"/>
</dbReference>
<comment type="caution">
    <text evidence="4">The sequence shown here is derived from an EMBL/GenBank/DDBJ whole genome shotgun (WGS) entry which is preliminary data.</text>
</comment>
<comment type="similarity">
    <text evidence="1">Belongs to the GST superfamily.</text>
</comment>
<dbReference type="InterPro" id="IPR036282">
    <property type="entry name" value="Glutathione-S-Trfase_C_sf"/>
</dbReference>
<dbReference type="STRING" id="43265.A0A545UTP2"/>
<evidence type="ECO:0000313" key="4">
    <source>
        <dbReference type="EMBL" id="TQV92834.1"/>
    </source>
</evidence>
<dbReference type="PROSITE" id="PS50405">
    <property type="entry name" value="GST_CTER"/>
    <property type="match status" value="1"/>
</dbReference>
<keyword evidence="4" id="KW-0808">Transferase</keyword>
<proteinExistence type="inferred from homology"/>
<dbReference type="Gene3D" id="3.40.30.10">
    <property type="entry name" value="Glutaredoxin"/>
    <property type="match status" value="1"/>
</dbReference>
<dbReference type="AlphaFoldDB" id="A0A545UTP2"/>
<dbReference type="InterPro" id="IPR036249">
    <property type="entry name" value="Thioredoxin-like_sf"/>
</dbReference>
<dbReference type="InterPro" id="IPR004046">
    <property type="entry name" value="GST_C"/>
</dbReference>
<dbReference type="PANTHER" id="PTHR44051">
    <property type="entry name" value="GLUTATHIONE S-TRANSFERASE-RELATED"/>
    <property type="match status" value="1"/>
</dbReference>
<dbReference type="Gene3D" id="1.20.1050.10">
    <property type="match status" value="1"/>
</dbReference>
<organism evidence="4 5">
    <name type="scientific">Cordyceps javanica</name>
    <dbReference type="NCBI Taxonomy" id="43265"/>
    <lineage>
        <taxon>Eukaryota</taxon>
        <taxon>Fungi</taxon>
        <taxon>Dikarya</taxon>
        <taxon>Ascomycota</taxon>
        <taxon>Pezizomycotina</taxon>
        <taxon>Sordariomycetes</taxon>
        <taxon>Hypocreomycetidae</taxon>
        <taxon>Hypocreales</taxon>
        <taxon>Cordycipitaceae</taxon>
        <taxon>Cordyceps</taxon>
    </lineage>
</organism>
<dbReference type="SUPFAM" id="SSF52833">
    <property type="entry name" value="Thioredoxin-like"/>
    <property type="match status" value="1"/>
</dbReference>
<evidence type="ECO:0000313" key="5">
    <source>
        <dbReference type="Proteomes" id="UP000315783"/>
    </source>
</evidence>
<evidence type="ECO:0000259" key="2">
    <source>
        <dbReference type="PROSITE" id="PS50404"/>
    </source>
</evidence>
<feature type="domain" description="GST C-terminal" evidence="3">
    <location>
        <begin position="113"/>
        <end position="232"/>
    </location>
</feature>
<dbReference type="GO" id="GO:0016740">
    <property type="term" value="F:transferase activity"/>
    <property type="evidence" value="ECO:0007669"/>
    <property type="project" value="UniProtKB-KW"/>
</dbReference>
<dbReference type="Pfam" id="PF00043">
    <property type="entry name" value="GST_C"/>
    <property type="match status" value="1"/>
</dbReference>
<name>A0A545UTP2_9HYPO</name>
<protein>
    <submittedName>
        <fullName evidence="4">Glutathione S-transferase</fullName>
    </submittedName>
</protein>
<dbReference type="OrthoDB" id="2309723at2759"/>
<dbReference type="InterPro" id="IPR040079">
    <property type="entry name" value="Glutathione_S-Trfase"/>
</dbReference>